<dbReference type="PANTHER" id="PTHR43798">
    <property type="entry name" value="MONOACYLGLYCEROL LIPASE"/>
    <property type="match status" value="1"/>
</dbReference>
<dbReference type="InterPro" id="IPR000639">
    <property type="entry name" value="Epox_hydrolase-like"/>
</dbReference>
<evidence type="ECO:0000313" key="3">
    <source>
        <dbReference type="Proteomes" id="UP000265848"/>
    </source>
</evidence>
<dbReference type="OrthoDB" id="9815441at2"/>
<accession>A0A399J6U9</accession>
<dbReference type="Gene3D" id="3.40.50.1820">
    <property type="entry name" value="alpha/beta hydrolase"/>
    <property type="match status" value="1"/>
</dbReference>
<evidence type="ECO:0000259" key="1">
    <source>
        <dbReference type="Pfam" id="PF00561"/>
    </source>
</evidence>
<keyword evidence="3" id="KW-1185">Reference proteome</keyword>
<dbReference type="PRINTS" id="PR00412">
    <property type="entry name" value="EPOXHYDRLASE"/>
</dbReference>
<dbReference type="Proteomes" id="UP000265848">
    <property type="component" value="Unassembled WGS sequence"/>
</dbReference>
<evidence type="ECO:0000313" key="2">
    <source>
        <dbReference type="EMBL" id="RII39712.1"/>
    </source>
</evidence>
<feature type="domain" description="AB hydrolase-1" evidence="1">
    <location>
        <begin position="60"/>
        <end position="190"/>
    </location>
</feature>
<dbReference type="InterPro" id="IPR050266">
    <property type="entry name" value="AB_hydrolase_sf"/>
</dbReference>
<proteinExistence type="predicted"/>
<dbReference type="GO" id="GO:0016787">
    <property type="term" value="F:hydrolase activity"/>
    <property type="evidence" value="ECO:0007669"/>
    <property type="project" value="UniProtKB-KW"/>
</dbReference>
<dbReference type="SUPFAM" id="SSF53474">
    <property type="entry name" value="alpha/beta-Hydrolases"/>
    <property type="match status" value="1"/>
</dbReference>
<name>A0A399J6U9_9RHOB</name>
<dbReference type="InterPro" id="IPR029058">
    <property type="entry name" value="AB_hydrolase_fold"/>
</dbReference>
<sequence>MSTLLTLLAILLFVALLWGIGLLSYTLRWKIRIEKIVPPRGQFTRISTGKLHYVDRGTGPAILLIHGLGGQLGNFDCGLIDNLARDHRVIAIDRPGMGYSDRPDNAPTGHAENATLMFEVMEALKIEKPIVVGHSLGGAISLAMALHAPEKLRGLALLAPLTLPSKDAPAAAFNNLKISSNWLRWLVAWTLATPGGFRNAAVVLDQIYGPEAMPASAPTQGGGLLGLRPRHFFNTSRDFMASGRGLKQMSENYDGLTLPVRILYGAQDRTLDHTRQGKELVAMHPRISLTLIEGGHMLPVTQPDACADFIRQASRDMPRD</sequence>
<dbReference type="Pfam" id="PF00561">
    <property type="entry name" value="Abhydrolase_1"/>
    <property type="match status" value="1"/>
</dbReference>
<dbReference type="PRINTS" id="PR00111">
    <property type="entry name" value="ABHYDROLASE"/>
</dbReference>
<comment type="caution">
    <text evidence="2">The sequence shown here is derived from an EMBL/GenBank/DDBJ whole genome shotgun (WGS) entry which is preliminary data.</text>
</comment>
<dbReference type="InterPro" id="IPR000073">
    <property type="entry name" value="AB_hydrolase_1"/>
</dbReference>
<dbReference type="AlphaFoldDB" id="A0A399J6U9"/>
<protein>
    <submittedName>
        <fullName evidence="2">Alpha/beta hydrolase</fullName>
    </submittedName>
</protein>
<organism evidence="2 3">
    <name type="scientific">Pseudooceanicola sediminis</name>
    <dbReference type="NCBI Taxonomy" id="2211117"/>
    <lineage>
        <taxon>Bacteria</taxon>
        <taxon>Pseudomonadati</taxon>
        <taxon>Pseudomonadota</taxon>
        <taxon>Alphaproteobacteria</taxon>
        <taxon>Rhodobacterales</taxon>
        <taxon>Paracoccaceae</taxon>
        <taxon>Pseudooceanicola</taxon>
    </lineage>
</organism>
<reference evidence="2 3" key="1">
    <citation type="submission" date="2018-08" db="EMBL/GenBank/DDBJ databases">
        <title>Pseudooceanicola sediminis CY03 in the family Rhodobacteracea.</title>
        <authorList>
            <person name="Zhang Y.-J."/>
        </authorList>
    </citation>
    <scope>NUCLEOTIDE SEQUENCE [LARGE SCALE GENOMIC DNA]</scope>
    <source>
        <strain evidence="2 3">CY03</strain>
    </source>
</reference>
<dbReference type="EMBL" id="QWJJ01000004">
    <property type="protein sequence ID" value="RII39712.1"/>
    <property type="molecule type" value="Genomic_DNA"/>
</dbReference>
<dbReference type="RefSeq" id="WP_119398146.1">
    <property type="nucleotide sequence ID" value="NZ_QWJJ01000004.1"/>
</dbReference>
<gene>
    <name evidence="2" type="ORF">DL237_06095</name>
</gene>
<keyword evidence="2" id="KW-0378">Hydrolase</keyword>